<dbReference type="SMART" id="SM00313">
    <property type="entry name" value="PXA"/>
    <property type="match status" value="1"/>
</dbReference>
<dbReference type="SUPFAM" id="SSF48097">
    <property type="entry name" value="Regulator of G-protein signaling, RGS"/>
    <property type="match status" value="1"/>
</dbReference>
<feature type="domain" description="RGS" evidence="4">
    <location>
        <begin position="523"/>
        <end position="624"/>
    </location>
</feature>
<evidence type="ECO:0000256" key="1">
    <source>
        <dbReference type="ARBA" id="ARBA00010883"/>
    </source>
</evidence>
<dbReference type="PANTHER" id="PTHR22775">
    <property type="entry name" value="SORTING NEXIN"/>
    <property type="match status" value="1"/>
</dbReference>
<evidence type="ECO:0000256" key="2">
    <source>
        <dbReference type="SAM" id="MobiDB-lite"/>
    </source>
</evidence>
<feature type="compositionally biased region" description="Low complexity" evidence="2">
    <location>
        <begin position="389"/>
        <end position="403"/>
    </location>
</feature>
<dbReference type="InterPro" id="IPR036305">
    <property type="entry name" value="RGS_sf"/>
</dbReference>
<feature type="region of interest" description="Disordered" evidence="2">
    <location>
        <begin position="720"/>
        <end position="744"/>
    </location>
</feature>
<reference evidence="6 7" key="1">
    <citation type="submission" date="2018-06" db="EMBL/GenBank/DDBJ databases">
        <title>Comparative genomics reveals the genomic features of Rhizophagus irregularis, R. cerebriforme, R. diaphanum and Gigaspora rosea, and their symbiotic lifestyle signature.</title>
        <authorList>
            <person name="Morin E."/>
            <person name="San Clemente H."/>
            <person name="Chen E.C.H."/>
            <person name="De La Providencia I."/>
            <person name="Hainaut M."/>
            <person name="Kuo A."/>
            <person name="Kohler A."/>
            <person name="Murat C."/>
            <person name="Tang N."/>
            <person name="Roy S."/>
            <person name="Loubradou J."/>
            <person name="Henrissat B."/>
            <person name="Grigoriev I.V."/>
            <person name="Corradi N."/>
            <person name="Roux C."/>
            <person name="Martin F.M."/>
        </authorList>
    </citation>
    <scope>NUCLEOTIDE SEQUENCE [LARGE SCALE GENOMIC DNA]</scope>
    <source>
        <strain evidence="6 7">DAOM 194757</strain>
    </source>
</reference>
<dbReference type="InterPro" id="IPR044926">
    <property type="entry name" value="RGS_subdomain_2"/>
</dbReference>
<feature type="region of interest" description="Disordered" evidence="2">
    <location>
        <begin position="908"/>
        <end position="940"/>
    </location>
</feature>
<evidence type="ECO:0000256" key="3">
    <source>
        <dbReference type="SAM" id="Phobius"/>
    </source>
</evidence>
<comment type="similarity">
    <text evidence="1">Belongs to the sorting nexin family.</text>
</comment>
<feature type="region of interest" description="Disordered" evidence="2">
    <location>
        <begin position="969"/>
        <end position="991"/>
    </location>
</feature>
<dbReference type="AlphaFoldDB" id="A0A397VFB2"/>
<feature type="compositionally biased region" description="Low complexity" evidence="2">
    <location>
        <begin position="485"/>
        <end position="496"/>
    </location>
</feature>
<dbReference type="Pfam" id="PF00787">
    <property type="entry name" value="PX"/>
    <property type="match status" value="1"/>
</dbReference>
<dbReference type="PROSITE" id="PS50132">
    <property type="entry name" value="RGS"/>
    <property type="match status" value="1"/>
</dbReference>
<dbReference type="Pfam" id="PF08628">
    <property type="entry name" value="Nexin_C"/>
    <property type="match status" value="1"/>
</dbReference>
<feature type="compositionally biased region" description="Polar residues" evidence="2">
    <location>
        <begin position="928"/>
        <end position="940"/>
    </location>
</feature>
<feature type="transmembrane region" description="Helical" evidence="3">
    <location>
        <begin position="96"/>
        <end position="127"/>
    </location>
</feature>
<comment type="caution">
    <text evidence="6">The sequence shown here is derived from an EMBL/GenBank/DDBJ whole genome shotgun (WGS) entry which is preliminary data.</text>
</comment>
<name>A0A397VFB2_9GLOM</name>
<proteinExistence type="inferred from homology"/>
<dbReference type="Gene3D" id="3.30.1520.10">
    <property type="entry name" value="Phox-like domain"/>
    <property type="match status" value="1"/>
</dbReference>
<dbReference type="InterPro" id="IPR016137">
    <property type="entry name" value="RGS"/>
</dbReference>
<evidence type="ECO:0000313" key="6">
    <source>
        <dbReference type="EMBL" id="RIB18553.1"/>
    </source>
</evidence>
<sequence>MTSEGIPIHIKQPMIHTNISEEKLLDSTSEVVLPEALQESSISGSSNNILQIIQFISDIFKFIISKVSSLRTIIPETALLFDAIIDFFSTTSKINLILYLIICFTWSYLQKSSLILFILGCTFGYMLRNNDTSNQQKTLLVKETFIQQNTQNSLQAIKCEQATSSELSITPRVDDSLNKAFDFIIRDIVVYYYSQISSSKDSEFQIHVRNAMNVMATNLSLCLQNMDKVELGIMSSFAIANNFIVHLREYKKFIVTNESLNDYCLQNKTSLLAHTTNRESQAQVLRSLSKLLLTRLLPSNEIQSHILMTFLSELWAIQIFEAILERICDSDWLNCAIVGYLTDTDPDETHDTTFFQQLATSIDEEVAGLTDKFNQPSDDYQPPISINQPLTLPNTLTSTNMSLDSNAENFDERKNSSETHEEVPPIVKEVIDPIVSPSSFSPHHPPMHSTNSEGELKNSVENHTVHPTISPSSPSPSSPSPSSPSPSSSSPSSSSPRRSYMRSVNSERLRFILERQADAFAEFMAFLEERKSANLLRFWLQADSFKKIAAHEKNIDLIHNDASGIFKTYFGETALYPVRVVNEMLVRQCAEEISNGPTCNCFRKLQGYVFVVLENEYFDDFIKTMKRRGGDMSFMYVEEPAQFENLSLMNDMSIDNRFYKRNNTVDNSFLGFLNRSDSPSINETESTGLIESPVDRPRSFPAGFFMDALDQINQITNSLGVNENSVGTPTEEENDSESLTDRPKTPLMNLNGVRIKMTDISESNRLISLTKSRTYMIEVEQPGSAGWIMTRSFNDFETLHSALGKDFPKAEKVTMPRLMWKKNHEACKSLERYLNILLSDATLCESEPLQKFMKRDGLPNDDLERPTSKINRALSMLSIPKSISMVNLVSASPQDAPKNQENQEFTSTKFSFEGSDSKESSDPFPSYTDRSQMSDEISVKNSPTSTFSLITCPSIESTASDESIILPNENYTPEKVPNLEKPRRPKPNKQMTGQDIDLLIDTIFDTIEEIFDLSEKSQWHLRKTVLSVLRGVVRRSYTLAIKEFFLTTIDSFSTEEYMVSLIDGFTNSFWPNGVWADSDQQRSEEEKLRTKDEAKRLLLQKAIPDSLKQVMGYENSRNMIGKLVDGFLAEKEVVRGMGINILENVVKLIIIN</sequence>
<accession>A0A397VFB2</accession>
<keyword evidence="3" id="KW-0812">Transmembrane</keyword>
<dbReference type="CDD" id="cd06093">
    <property type="entry name" value="PX_domain"/>
    <property type="match status" value="1"/>
</dbReference>
<gene>
    <name evidence="6" type="ORF">C2G38_2184253</name>
</gene>
<dbReference type="PANTHER" id="PTHR22775:SF3">
    <property type="entry name" value="SORTING NEXIN-13"/>
    <property type="match status" value="1"/>
</dbReference>
<dbReference type="InterPro" id="IPR013937">
    <property type="entry name" value="Sorting_nexin_C"/>
</dbReference>
<feature type="compositionally biased region" description="Pro residues" evidence="2">
    <location>
        <begin position="473"/>
        <end position="484"/>
    </location>
</feature>
<feature type="compositionally biased region" description="Polar residues" evidence="2">
    <location>
        <begin position="372"/>
        <end position="388"/>
    </location>
</feature>
<dbReference type="PROSITE" id="PS51207">
    <property type="entry name" value="PXA"/>
    <property type="match status" value="1"/>
</dbReference>
<dbReference type="Pfam" id="PF02194">
    <property type="entry name" value="PXA"/>
    <property type="match status" value="1"/>
</dbReference>
<dbReference type="InterPro" id="IPR001683">
    <property type="entry name" value="PX_dom"/>
</dbReference>
<feature type="domain" description="PXA" evidence="5">
    <location>
        <begin position="170"/>
        <end position="345"/>
    </location>
</feature>
<dbReference type="Pfam" id="PF00615">
    <property type="entry name" value="RGS"/>
    <property type="match status" value="1"/>
</dbReference>
<dbReference type="SMART" id="SM00315">
    <property type="entry name" value="RGS"/>
    <property type="match status" value="1"/>
</dbReference>
<dbReference type="InterPro" id="IPR003114">
    <property type="entry name" value="Phox_assoc"/>
</dbReference>
<dbReference type="Proteomes" id="UP000266673">
    <property type="component" value="Unassembled WGS sequence"/>
</dbReference>
<dbReference type="EMBL" id="QKWP01000532">
    <property type="protein sequence ID" value="RIB18553.1"/>
    <property type="molecule type" value="Genomic_DNA"/>
</dbReference>
<dbReference type="CDD" id="cd07440">
    <property type="entry name" value="RGS"/>
    <property type="match status" value="1"/>
</dbReference>
<dbReference type="STRING" id="44941.A0A397VFB2"/>
<protein>
    <submittedName>
        <fullName evidence="6">PXA domain-containing protein</fullName>
    </submittedName>
</protein>
<dbReference type="OrthoDB" id="120967at2759"/>
<dbReference type="SUPFAM" id="SSF64268">
    <property type="entry name" value="PX domain"/>
    <property type="match status" value="1"/>
</dbReference>
<evidence type="ECO:0000259" key="5">
    <source>
        <dbReference type="PROSITE" id="PS51207"/>
    </source>
</evidence>
<keyword evidence="7" id="KW-1185">Reference proteome</keyword>
<feature type="compositionally biased region" description="Basic and acidic residues" evidence="2">
    <location>
        <begin position="454"/>
        <end position="464"/>
    </location>
</feature>
<keyword evidence="3" id="KW-1133">Transmembrane helix</keyword>
<dbReference type="GO" id="GO:0035091">
    <property type="term" value="F:phosphatidylinositol binding"/>
    <property type="evidence" value="ECO:0007669"/>
    <property type="project" value="InterPro"/>
</dbReference>
<evidence type="ECO:0000313" key="7">
    <source>
        <dbReference type="Proteomes" id="UP000266673"/>
    </source>
</evidence>
<feature type="region of interest" description="Disordered" evidence="2">
    <location>
        <begin position="435"/>
        <end position="500"/>
    </location>
</feature>
<organism evidence="6 7">
    <name type="scientific">Gigaspora rosea</name>
    <dbReference type="NCBI Taxonomy" id="44941"/>
    <lineage>
        <taxon>Eukaryota</taxon>
        <taxon>Fungi</taxon>
        <taxon>Fungi incertae sedis</taxon>
        <taxon>Mucoromycota</taxon>
        <taxon>Glomeromycotina</taxon>
        <taxon>Glomeromycetes</taxon>
        <taxon>Diversisporales</taxon>
        <taxon>Gigasporaceae</taxon>
        <taxon>Gigaspora</taxon>
    </lineage>
</organism>
<dbReference type="InterPro" id="IPR036871">
    <property type="entry name" value="PX_dom_sf"/>
</dbReference>
<dbReference type="Gene3D" id="1.10.167.10">
    <property type="entry name" value="Regulator of G-protein Signalling 4, domain 2"/>
    <property type="match status" value="1"/>
</dbReference>
<evidence type="ECO:0000259" key="4">
    <source>
        <dbReference type="PROSITE" id="PS50132"/>
    </source>
</evidence>
<keyword evidence="3" id="KW-0472">Membrane</keyword>
<feature type="region of interest" description="Disordered" evidence="2">
    <location>
        <begin position="371"/>
        <end position="403"/>
    </location>
</feature>